<evidence type="ECO:0000313" key="2">
    <source>
        <dbReference type="EMBL" id="UUY04912.1"/>
    </source>
</evidence>
<accession>A0ABY5PKP0</accession>
<evidence type="ECO:0000313" key="3">
    <source>
        <dbReference type="Proteomes" id="UP001058860"/>
    </source>
</evidence>
<reference evidence="3" key="1">
    <citation type="submission" date="2021-11" db="EMBL/GenBank/DDBJ databases">
        <title>Cultivation dependent microbiological survey of springs from the worlds oldest radium mine currently devoted to the extraction of radon-saturated water.</title>
        <authorList>
            <person name="Kapinusova G."/>
            <person name="Smrhova T."/>
            <person name="Strejcek M."/>
            <person name="Suman J."/>
            <person name="Jani K."/>
            <person name="Pajer P."/>
            <person name="Uhlik O."/>
        </authorList>
    </citation>
    <scope>NUCLEOTIDE SEQUENCE [LARGE SCALE GENOMIC DNA]</scope>
    <source>
        <strain evidence="3">J379</strain>
    </source>
</reference>
<dbReference type="RefSeq" id="WP_353865390.1">
    <property type="nucleotide sequence ID" value="NZ_CP088295.1"/>
</dbReference>
<protein>
    <submittedName>
        <fullName evidence="2">SRPBCC family protein</fullName>
    </submittedName>
</protein>
<proteinExistence type="predicted"/>
<sequence>MLTYEAESPAPAEQVWPLLARPNRWHEWAPHVRGASGLGDDEVQPGRKGAAKLMGVVPVPVEVTSKTDGRSWTWKVGPISMVHRVRPRADGTSVVGVDLHAPAPLEPGAGGDVRTGRGPAGPPPGPHGAEARLTAYGCPWKVTALPFAFVHFTSSAPPDALPLHV</sequence>
<dbReference type="InterPro" id="IPR019587">
    <property type="entry name" value="Polyketide_cyclase/dehydratase"/>
</dbReference>
<dbReference type="SUPFAM" id="SSF55961">
    <property type="entry name" value="Bet v1-like"/>
    <property type="match status" value="1"/>
</dbReference>
<keyword evidence="3" id="KW-1185">Reference proteome</keyword>
<dbReference type="InterPro" id="IPR023393">
    <property type="entry name" value="START-like_dom_sf"/>
</dbReference>
<dbReference type="Pfam" id="PF10604">
    <property type="entry name" value="Polyketide_cyc2"/>
    <property type="match status" value="1"/>
</dbReference>
<dbReference type="EMBL" id="CP088295">
    <property type="protein sequence ID" value="UUY04912.1"/>
    <property type="molecule type" value="Genomic_DNA"/>
</dbReference>
<gene>
    <name evidence="2" type="ORF">LRS13_05125</name>
</gene>
<evidence type="ECO:0000256" key="1">
    <source>
        <dbReference type="SAM" id="MobiDB-lite"/>
    </source>
</evidence>
<name>A0ABY5PKP0_9ACTN</name>
<dbReference type="CDD" id="cd07812">
    <property type="entry name" value="SRPBCC"/>
    <property type="match status" value="1"/>
</dbReference>
<dbReference type="Proteomes" id="UP001058860">
    <property type="component" value="Chromosome"/>
</dbReference>
<organism evidence="2 3">
    <name type="scientific">Svornostia abyssi</name>
    <dbReference type="NCBI Taxonomy" id="2898438"/>
    <lineage>
        <taxon>Bacteria</taxon>
        <taxon>Bacillati</taxon>
        <taxon>Actinomycetota</taxon>
        <taxon>Thermoleophilia</taxon>
        <taxon>Solirubrobacterales</taxon>
        <taxon>Baekduiaceae</taxon>
        <taxon>Svornostia</taxon>
    </lineage>
</organism>
<feature type="region of interest" description="Disordered" evidence="1">
    <location>
        <begin position="100"/>
        <end position="127"/>
    </location>
</feature>
<dbReference type="Gene3D" id="3.30.530.20">
    <property type="match status" value="1"/>
</dbReference>